<keyword evidence="4" id="KW-0949">S-adenosyl-L-methionine</keyword>
<protein>
    <submittedName>
        <fullName evidence="6">SAM-dependent methyltransferase</fullName>
    </submittedName>
</protein>
<dbReference type="InterPro" id="IPR013216">
    <property type="entry name" value="Methyltransf_11"/>
</dbReference>
<dbReference type="PANTHER" id="PTHR44942:SF4">
    <property type="entry name" value="METHYLTRANSFERASE TYPE 11 DOMAIN-CONTAINING PROTEIN"/>
    <property type="match status" value="1"/>
</dbReference>
<evidence type="ECO:0000256" key="3">
    <source>
        <dbReference type="ARBA" id="ARBA00022679"/>
    </source>
</evidence>
<name>A0A840S7R0_9BURK</name>
<dbReference type="Pfam" id="PF08241">
    <property type="entry name" value="Methyltransf_11"/>
    <property type="match status" value="1"/>
</dbReference>
<dbReference type="RefSeq" id="WP_175423513.1">
    <property type="nucleotide sequence ID" value="NZ_CP040709.1"/>
</dbReference>
<dbReference type="Proteomes" id="UP000554837">
    <property type="component" value="Unassembled WGS sequence"/>
</dbReference>
<dbReference type="PANTHER" id="PTHR44942">
    <property type="entry name" value="METHYLTRANSF_11 DOMAIN-CONTAINING PROTEIN"/>
    <property type="match status" value="1"/>
</dbReference>
<dbReference type="InterPro" id="IPR029063">
    <property type="entry name" value="SAM-dependent_MTases_sf"/>
</dbReference>
<accession>A0A840S7R0</accession>
<evidence type="ECO:0000256" key="1">
    <source>
        <dbReference type="ARBA" id="ARBA00008361"/>
    </source>
</evidence>
<dbReference type="CDD" id="cd02440">
    <property type="entry name" value="AdoMet_MTases"/>
    <property type="match status" value="1"/>
</dbReference>
<keyword evidence="7" id="KW-1185">Reference proteome</keyword>
<dbReference type="InterPro" id="IPR020596">
    <property type="entry name" value="rRNA_Ade_Mease_Trfase_CS"/>
</dbReference>
<keyword evidence="2 6" id="KW-0489">Methyltransferase</keyword>
<proteinExistence type="inferred from homology"/>
<dbReference type="GO" id="GO:0000179">
    <property type="term" value="F:rRNA (adenine-N6,N6-)-dimethyltransferase activity"/>
    <property type="evidence" value="ECO:0007669"/>
    <property type="project" value="InterPro"/>
</dbReference>
<comment type="caution">
    <text evidence="6">The sequence shown here is derived from an EMBL/GenBank/DDBJ whole genome shotgun (WGS) entry which is preliminary data.</text>
</comment>
<evidence type="ECO:0000313" key="6">
    <source>
        <dbReference type="EMBL" id="MBB5204824.1"/>
    </source>
</evidence>
<organism evidence="6 7">
    <name type="scientific">Inhella inkyongensis</name>
    <dbReference type="NCBI Taxonomy" id="392593"/>
    <lineage>
        <taxon>Bacteria</taxon>
        <taxon>Pseudomonadati</taxon>
        <taxon>Pseudomonadota</taxon>
        <taxon>Betaproteobacteria</taxon>
        <taxon>Burkholderiales</taxon>
        <taxon>Sphaerotilaceae</taxon>
        <taxon>Inhella</taxon>
    </lineage>
</organism>
<evidence type="ECO:0000256" key="4">
    <source>
        <dbReference type="ARBA" id="ARBA00022691"/>
    </source>
</evidence>
<dbReference type="Gene3D" id="3.40.50.150">
    <property type="entry name" value="Vaccinia Virus protein VP39"/>
    <property type="match status" value="1"/>
</dbReference>
<keyword evidence="3 6" id="KW-0808">Transferase</keyword>
<dbReference type="EMBL" id="JACHHO010000002">
    <property type="protein sequence ID" value="MBB5204824.1"/>
    <property type="molecule type" value="Genomic_DNA"/>
</dbReference>
<dbReference type="SUPFAM" id="SSF53335">
    <property type="entry name" value="S-adenosyl-L-methionine-dependent methyltransferases"/>
    <property type="match status" value="1"/>
</dbReference>
<reference evidence="6 7" key="1">
    <citation type="submission" date="2020-08" db="EMBL/GenBank/DDBJ databases">
        <title>Genomic Encyclopedia of Type Strains, Phase IV (KMG-IV): sequencing the most valuable type-strain genomes for metagenomic binning, comparative biology and taxonomic classification.</title>
        <authorList>
            <person name="Goeker M."/>
        </authorList>
    </citation>
    <scope>NUCLEOTIDE SEQUENCE [LARGE SCALE GENOMIC DNA]</scope>
    <source>
        <strain evidence="6 7">DSM 23958</strain>
    </source>
</reference>
<dbReference type="PROSITE" id="PS01131">
    <property type="entry name" value="RRNA_A_DIMETH"/>
    <property type="match status" value="1"/>
</dbReference>
<sequence length="258" mass="27788">MSSADGLRAAFGPNLTGLFSAKVADYVASRPDYPAALLDWLRQQSLPHARVVDLGAGTGLLTQGLLATGWPVLAVEPDAAMRAACDARLSHLPGYRSAAGQAEALPCADQSVDLICAAQCFHWFDLPAARREFDRVLAPGALVALIWNDRIEDDPLNQALDEVFARFGGAKRASQLNQDERAEVPGFLRGAVQHWDGPHQQQLDWAGLLALAFSRSYMPARTAPAGQAAEQALQAVFAQHAQDGKLQLRYLTCAYLGN</sequence>
<gene>
    <name evidence="6" type="ORF">HNQ51_002138</name>
</gene>
<evidence type="ECO:0000259" key="5">
    <source>
        <dbReference type="Pfam" id="PF08241"/>
    </source>
</evidence>
<dbReference type="InterPro" id="IPR051052">
    <property type="entry name" value="Diverse_substrate_MTase"/>
</dbReference>
<evidence type="ECO:0000313" key="7">
    <source>
        <dbReference type="Proteomes" id="UP000554837"/>
    </source>
</evidence>
<comment type="similarity">
    <text evidence="1">Belongs to the methyltransferase superfamily.</text>
</comment>
<dbReference type="AlphaFoldDB" id="A0A840S7R0"/>
<feature type="domain" description="Methyltransferase type 11" evidence="5">
    <location>
        <begin position="52"/>
        <end position="144"/>
    </location>
</feature>
<evidence type="ECO:0000256" key="2">
    <source>
        <dbReference type="ARBA" id="ARBA00022603"/>
    </source>
</evidence>